<feature type="transmembrane region" description="Helical" evidence="1">
    <location>
        <begin position="27"/>
        <end position="47"/>
    </location>
</feature>
<name>A0A0H5BQX2_9EUKA</name>
<proteinExistence type="predicted"/>
<keyword evidence="2" id="KW-0542">Nucleomorph</keyword>
<dbReference type="EMBL" id="AB996601">
    <property type="protein sequence ID" value="BAS01694.1"/>
    <property type="molecule type" value="Genomic_DNA"/>
</dbReference>
<evidence type="ECO:0000256" key="1">
    <source>
        <dbReference type="SAM" id="Phobius"/>
    </source>
</evidence>
<protein>
    <submittedName>
        <fullName evidence="2">Uncharacterized protein</fullName>
    </submittedName>
</protein>
<keyword evidence="1" id="KW-0472">Membrane</keyword>
<reference evidence="2" key="1">
    <citation type="journal article" date="2015" name="Genome Biol. Evol.">
        <title>Nucleomorph Genome Sequences of Two Chlorarachniophytes, Amorphochlora amoebiformis and Lotharella vacuolata.</title>
        <authorList>
            <person name="Suzuki S."/>
            <person name="Shirato S."/>
            <person name="Hirakawa Y."/>
            <person name="Ishida K."/>
        </authorList>
    </citation>
    <scope>NUCLEOTIDE SEQUENCE</scope>
    <source>
        <strain evidence="2">CCMP240</strain>
    </source>
</reference>
<keyword evidence="1" id="KW-1133">Transmembrane helix</keyword>
<organism evidence="2">
    <name type="scientific">Lotharella vacuolata</name>
    <dbReference type="NCBI Taxonomy" id="74820"/>
    <lineage>
        <taxon>Eukaryota</taxon>
        <taxon>Sar</taxon>
        <taxon>Rhizaria</taxon>
        <taxon>Cercozoa</taxon>
        <taxon>Chlorarachniophyceae</taxon>
        <taxon>Lotharella</taxon>
    </lineage>
</organism>
<sequence>MVRFTKIALIILNFFLISVKKKFKIRIILFFICSLFCVVLPITRPVFVFFLKWILTSLTTTYYCIFYKFNSIFLIF</sequence>
<evidence type="ECO:0000313" key="2">
    <source>
        <dbReference type="EMBL" id="BAS01694.1"/>
    </source>
</evidence>
<geneLocation type="nucleomorph" evidence="2"/>
<accession>A0A0H5BQX2</accession>
<keyword evidence="1" id="KW-0812">Transmembrane</keyword>
<dbReference type="AlphaFoldDB" id="A0A0H5BQX2"/>
<feature type="transmembrane region" description="Helical" evidence="1">
    <location>
        <begin position="53"/>
        <end position="75"/>
    </location>
</feature>